<evidence type="ECO:0000313" key="1">
    <source>
        <dbReference type="EMBL" id="URA09731.1"/>
    </source>
</evidence>
<dbReference type="RefSeq" id="WP_271434867.1">
    <property type="nucleotide sequence ID" value="NZ_CP073355.1"/>
</dbReference>
<protein>
    <submittedName>
        <fullName evidence="1">Uncharacterized protein</fullName>
    </submittedName>
</protein>
<name>A0AAX3BC54_9SPIR</name>
<reference evidence="1" key="1">
    <citation type="submission" date="2021-04" db="EMBL/GenBank/DDBJ databases">
        <authorList>
            <person name="Postec A."/>
        </authorList>
    </citation>
    <scope>NUCLEOTIDE SEQUENCE</scope>
    <source>
        <strain evidence="1">F1F22</strain>
    </source>
</reference>
<dbReference type="KEGG" id="taqu:KDW03_09615"/>
<gene>
    <name evidence="1" type="ORF">KDW03_09615</name>
</gene>
<keyword evidence="2" id="KW-1185">Reference proteome</keyword>
<dbReference type="EMBL" id="CP073355">
    <property type="protein sequence ID" value="URA09731.1"/>
    <property type="molecule type" value="Genomic_DNA"/>
</dbReference>
<dbReference type="AlphaFoldDB" id="A0AAX3BC54"/>
<evidence type="ECO:0000313" key="2">
    <source>
        <dbReference type="Proteomes" id="UP001056539"/>
    </source>
</evidence>
<accession>A0AAX3BC54</accession>
<sequence length="219" mass="25585">MRVLVFLFLTSSLFASSWTLKPYFISTHNEVWLQDLLVEKLPTNMLVTDGKSSYTAKEIGMLLRKVGMRDFILVGEEVNVYRGVRLITPEIWFDEAQKRYEGWIVSEIELPEYFEVREETIADEGIILLCRVYLADRVEERRYTIPARKKNISSGNVGVKLSYRFEREGEKEGFLVYEKGGLRIRVPVRILPTQLDEILVENKSNQRVLRFKRGEIEGL</sequence>
<proteinExistence type="predicted"/>
<dbReference type="Proteomes" id="UP001056539">
    <property type="component" value="Chromosome"/>
</dbReference>
<reference evidence="1" key="2">
    <citation type="submission" date="2022-06" db="EMBL/GenBank/DDBJ databases">
        <title>Thermospira aquatica gen. nov., sp. nov.</title>
        <authorList>
            <person name="Ben Ali Gam Z."/>
            <person name="Labat M."/>
        </authorList>
    </citation>
    <scope>NUCLEOTIDE SEQUENCE</scope>
    <source>
        <strain evidence="1">F1F22</strain>
    </source>
</reference>
<organism evidence="1 2">
    <name type="scientific">Thermospira aquatica</name>
    <dbReference type="NCBI Taxonomy" id="2828656"/>
    <lineage>
        <taxon>Bacteria</taxon>
        <taxon>Pseudomonadati</taxon>
        <taxon>Spirochaetota</taxon>
        <taxon>Spirochaetia</taxon>
        <taxon>Brevinematales</taxon>
        <taxon>Thermospiraceae</taxon>
        <taxon>Thermospira</taxon>
    </lineage>
</organism>